<name>A0A4Q9DEH8_9BACL</name>
<evidence type="ECO:0000313" key="9">
    <source>
        <dbReference type="EMBL" id="TBL69287.1"/>
    </source>
</evidence>
<accession>A0A4Q9DEH8</accession>
<dbReference type="AlphaFoldDB" id="A0A4Q9DEH8"/>
<evidence type="ECO:0000256" key="5">
    <source>
        <dbReference type="ARBA" id="ARBA00022989"/>
    </source>
</evidence>
<feature type="transmembrane region" description="Helical" evidence="7">
    <location>
        <begin position="120"/>
        <end position="140"/>
    </location>
</feature>
<evidence type="ECO:0000256" key="1">
    <source>
        <dbReference type="ARBA" id="ARBA00004651"/>
    </source>
</evidence>
<dbReference type="PANTHER" id="PTHR30193">
    <property type="entry name" value="ABC TRANSPORTER PERMEASE PROTEIN"/>
    <property type="match status" value="1"/>
</dbReference>
<sequence length="304" mass="34274">MTGYTAETKLAAGRKKRAVRLAEDRVGYVLIAPFYLFLLVFVLIPIIVNLYLSFTNYDLTNADWVGLKNYRVLISDTFFHIALKNTFVYTFFTLLFTMGLGLALALVLNRKLPGLSFLRMGFFMPHITSMVAVSMIWLWIYEPSHGLANLFLNALGLQNIQWLFDESWAMPSVILMSVWKFAGYNMVIYLAGLQSIPRDLYEAASVDGAGPSRQFFAITLPMLAPVTFFLFITGLINNFNVFEQIQILTGGGPMNSTTTLVHQIYNRAFNDFQMGYAAALSMILLAIIAIITIANFKYGNNNHE</sequence>
<gene>
    <name evidence="9" type="ORF">EYB31_36105</name>
</gene>
<dbReference type="Gene3D" id="1.10.3720.10">
    <property type="entry name" value="MetI-like"/>
    <property type="match status" value="1"/>
</dbReference>
<reference evidence="9 10" key="1">
    <citation type="submission" date="2019-02" db="EMBL/GenBank/DDBJ databases">
        <title>Paenibacillus sp. nov., isolated from surface-sterilized tissue of Thalictrum simplex L.</title>
        <authorList>
            <person name="Tuo L."/>
        </authorList>
    </citation>
    <scope>NUCLEOTIDE SEQUENCE [LARGE SCALE GENOMIC DNA]</scope>
    <source>
        <strain evidence="9 10">N2SHLJ1</strain>
    </source>
</reference>
<evidence type="ECO:0000256" key="2">
    <source>
        <dbReference type="ARBA" id="ARBA00022448"/>
    </source>
</evidence>
<keyword evidence="4 7" id="KW-0812">Transmembrane</keyword>
<keyword evidence="5 7" id="KW-1133">Transmembrane helix</keyword>
<dbReference type="PROSITE" id="PS50928">
    <property type="entry name" value="ABC_TM1"/>
    <property type="match status" value="1"/>
</dbReference>
<evidence type="ECO:0000256" key="3">
    <source>
        <dbReference type="ARBA" id="ARBA00022475"/>
    </source>
</evidence>
<feature type="transmembrane region" description="Helical" evidence="7">
    <location>
        <begin position="276"/>
        <end position="296"/>
    </location>
</feature>
<dbReference type="GO" id="GO:0005886">
    <property type="term" value="C:plasma membrane"/>
    <property type="evidence" value="ECO:0007669"/>
    <property type="project" value="UniProtKB-SubCell"/>
</dbReference>
<feature type="transmembrane region" description="Helical" evidence="7">
    <location>
        <begin position="214"/>
        <end position="236"/>
    </location>
</feature>
<feature type="domain" description="ABC transmembrane type-1" evidence="8">
    <location>
        <begin position="83"/>
        <end position="295"/>
    </location>
</feature>
<feature type="transmembrane region" description="Helical" evidence="7">
    <location>
        <begin position="168"/>
        <end position="193"/>
    </location>
</feature>
<keyword evidence="6 7" id="KW-0472">Membrane</keyword>
<keyword evidence="10" id="KW-1185">Reference proteome</keyword>
<dbReference type="SUPFAM" id="SSF161098">
    <property type="entry name" value="MetI-like"/>
    <property type="match status" value="1"/>
</dbReference>
<dbReference type="InterPro" id="IPR051393">
    <property type="entry name" value="ABC_transporter_permease"/>
</dbReference>
<evidence type="ECO:0000256" key="4">
    <source>
        <dbReference type="ARBA" id="ARBA00022692"/>
    </source>
</evidence>
<dbReference type="GO" id="GO:0055085">
    <property type="term" value="P:transmembrane transport"/>
    <property type="evidence" value="ECO:0007669"/>
    <property type="project" value="InterPro"/>
</dbReference>
<dbReference type="PANTHER" id="PTHR30193:SF37">
    <property type="entry name" value="INNER MEMBRANE ABC TRANSPORTER PERMEASE PROTEIN YCJO"/>
    <property type="match status" value="1"/>
</dbReference>
<comment type="caution">
    <text evidence="9">The sequence shown here is derived from an EMBL/GenBank/DDBJ whole genome shotgun (WGS) entry which is preliminary data.</text>
</comment>
<evidence type="ECO:0000256" key="7">
    <source>
        <dbReference type="RuleBase" id="RU363032"/>
    </source>
</evidence>
<evidence type="ECO:0000256" key="6">
    <source>
        <dbReference type="ARBA" id="ARBA00023136"/>
    </source>
</evidence>
<dbReference type="RefSeq" id="WP_131018437.1">
    <property type="nucleotide sequence ID" value="NZ_SIRE01000039.1"/>
</dbReference>
<keyword evidence="2 7" id="KW-0813">Transport</keyword>
<comment type="similarity">
    <text evidence="7">Belongs to the binding-protein-dependent transport system permease family.</text>
</comment>
<dbReference type="CDD" id="cd06261">
    <property type="entry name" value="TM_PBP2"/>
    <property type="match status" value="1"/>
</dbReference>
<dbReference type="Proteomes" id="UP000293142">
    <property type="component" value="Unassembled WGS sequence"/>
</dbReference>
<comment type="subcellular location">
    <subcellularLocation>
        <location evidence="1 7">Cell membrane</location>
        <topology evidence="1 7">Multi-pass membrane protein</topology>
    </subcellularLocation>
</comment>
<proteinExistence type="inferred from homology"/>
<feature type="transmembrane region" description="Helical" evidence="7">
    <location>
        <begin position="87"/>
        <end position="108"/>
    </location>
</feature>
<organism evidence="9 10">
    <name type="scientific">Paenibacillus thalictri</name>
    <dbReference type="NCBI Taxonomy" id="2527873"/>
    <lineage>
        <taxon>Bacteria</taxon>
        <taxon>Bacillati</taxon>
        <taxon>Bacillota</taxon>
        <taxon>Bacilli</taxon>
        <taxon>Bacillales</taxon>
        <taxon>Paenibacillaceae</taxon>
        <taxon>Paenibacillus</taxon>
    </lineage>
</organism>
<feature type="transmembrane region" description="Helical" evidence="7">
    <location>
        <begin position="26"/>
        <end position="52"/>
    </location>
</feature>
<dbReference type="EMBL" id="SIRE01000039">
    <property type="protein sequence ID" value="TBL69287.1"/>
    <property type="molecule type" value="Genomic_DNA"/>
</dbReference>
<dbReference type="Pfam" id="PF00528">
    <property type="entry name" value="BPD_transp_1"/>
    <property type="match status" value="1"/>
</dbReference>
<keyword evidence="3" id="KW-1003">Cell membrane</keyword>
<dbReference type="OrthoDB" id="9809173at2"/>
<dbReference type="SUPFAM" id="SSF160964">
    <property type="entry name" value="MalF N-terminal region-like"/>
    <property type="match status" value="1"/>
</dbReference>
<evidence type="ECO:0000313" key="10">
    <source>
        <dbReference type="Proteomes" id="UP000293142"/>
    </source>
</evidence>
<evidence type="ECO:0000259" key="8">
    <source>
        <dbReference type="PROSITE" id="PS50928"/>
    </source>
</evidence>
<protein>
    <submittedName>
        <fullName evidence="9">Sugar ABC transporter permease</fullName>
    </submittedName>
</protein>
<dbReference type="InterPro" id="IPR000515">
    <property type="entry name" value="MetI-like"/>
</dbReference>
<dbReference type="InterPro" id="IPR035906">
    <property type="entry name" value="MetI-like_sf"/>
</dbReference>